<dbReference type="GO" id="GO:0005634">
    <property type="term" value="C:nucleus"/>
    <property type="evidence" value="ECO:0007669"/>
    <property type="project" value="TreeGrafter"/>
</dbReference>
<feature type="region of interest" description="Disordered" evidence="6">
    <location>
        <begin position="933"/>
        <end position="961"/>
    </location>
</feature>
<protein>
    <recommendedName>
        <fullName evidence="7">Ubiquitin-like protease family profile domain-containing protein</fullName>
    </recommendedName>
</protein>
<accession>A0A8H6I2A8</accession>
<feature type="compositionally biased region" description="Basic and acidic residues" evidence="6">
    <location>
        <begin position="947"/>
        <end position="956"/>
    </location>
</feature>
<dbReference type="GO" id="GO:0070139">
    <property type="term" value="F:SUMO-specific endopeptidase activity"/>
    <property type="evidence" value="ECO:0007669"/>
    <property type="project" value="TreeGrafter"/>
</dbReference>
<comment type="similarity">
    <text evidence="1">Belongs to the peptidase C48 family.</text>
</comment>
<keyword evidence="3" id="KW-0645">Protease</keyword>
<feature type="compositionally biased region" description="Basic and acidic residues" evidence="6">
    <location>
        <begin position="123"/>
        <end position="133"/>
    </location>
</feature>
<dbReference type="SUPFAM" id="SSF54001">
    <property type="entry name" value="Cysteine proteinases"/>
    <property type="match status" value="1"/>
</dbReference>
<dbReference type="PANTHER" id="PTHR46896:SF3">
    <property type="entry name" value="FI06413P-RELATED"/>
    <property type="match status" value="1"/>
</dbReference>
<dbReference type="Gene3D" id="1.10.418.20">
    <property type="match status" value="2"/>
</dbReference>
<gene>
    <name evidence="8" type="ORF">DFP72DRAFT_891289</name>
</gene>
<feature type="compositionally biased region" description="Basic and acidic residues" evidence="6">
    <location>
        <begin position="200"/>
        <end position="227"/>
    </location>
</feature>
<evidence type="ECO:0000256" key="1">
    <source>
        <dbReference type="ARBA" id="ARBA00005234"/>
    </source>
</evidence>
<dbReference type="GO" id="GO:0016926">
    <property type="term" value="P:protein desumoylation"/>
    <property type="evidence" value="ECO:0007669"/>
    <property type="project" value="TreeGrafter"/>
</dbReference>
<dbReference type="AlphaFoldDB" id="A0A8H6I2A8"/>
<keyword evidence="5" id="KW-0378">Hydrolase</keyword>
<name>A0A8H6I2A8_9AGAR</name>
<dbReference type="EMBL" id="JACGCI010000022">
    <property type="protein sequence ID" value="KAF6757495.1"/>
    <property type="molecule type" value="Genomic_DNA"/>
</dbReference>
<keyword evidence="9" id="KW-1185">Reference proteome</keyword>
<feature type="region of interest" description="Disordered" evidence="6">
    <location>
        <begin position="403"/>
        <end position="519"/>
    </location>
</feature>
<dbReference type="OrthoDB" id="442460at2759"/>
<dbReference type="InterPro" id="IPR051947">
    <property type="entry name" value="Sentrin-specific_protease"/>
</dbReference>
<proteinExistence type="inferred from homology"/>
<evidence type="ECO:0000259" key="7">
    <source>
        <dbReference type="PROSITE" id="PS50600"/>
    </source>
</evidence>
<dbReference type="InterPro" id="IPR003653">
    <property type="entry name" value="Peptidase_C48_C"/>
</dbReference>
<dbReference type="GO" id="GO:0005737">
    <property type="term" value="C:cytoplasm"/>
    <property type="evidence" value="ECO:0007669"/>
    <property type="project" value="TreeGrafter"/>
</dbReference>
<dbReference type="GO" id="GO:0006508">
    <property type="term" value="P:proteolysis"/>
    <property type="evidence" value="ECO:0007669"/>
    <property type="project" value="UniProtKB-KW"/>
</dbReference>
<feature type="compositionally biased region" description="Polar residues" evidence="6">
    <location>
        <begin position="81"/>
        <end position="104"/>
    </location>
</feature>
<evidence type="ECO:0000313" key="9">
    <source>
        <dbReference type="Proteomes" id="UP000521943"/>
    </source>
</evidence>
<dbReference type="Gene3D" id="3.30.310.130">
    <property type="entry name" value="Ubiquitin-related"/>
    <property type="match status" value="1"/>
</dbReference>
<evidence type="ECO:0000256" key="3">
    <source>
        <dbReference type="ARBA" id="ARBA00022670"/>
    </source>
</evidence>
<dbReference type="Proteomes" id="UP000521943">
    <property type="component" value="Unassembled WGS sequence"/>
</dbReference>
<evidence type="ECO:0000256" key="2">
    <source>
        <dbReference type="ARBA" id="ARBA00022553"/>
    </source>
</evidence>
<evidence type="ECO:0000256" key="5">
    <source>
        <dbReference type="ARBA" id="ARBA00022801"/>
    </source>
</evidence>
<reference evidence="8 9" key="1">
    <citation type="submission" date="2020-07" db="EMBL/GenBank/DDBJ databases">
        <title>Comparative genomics of pyrophilous fungi reveals a link between fire events and developmental genes.</title>
        <authorList>
            <consortium name="DOE Joint Genome Institute"/>
            <person name="Steindorff A.S."/>
            <person name="Carver A."/>
            <person name="Calhoun S."/>
            <person name="Stillman K."/>
            <person name="Liu H."/>
            <person name="Lipzen A."/>
            <person name="Pangilinan J."/>
            <person name="Labutti K."/>
            <person name="Bruns T.D."/>
            <person name="Grigoriev I.V."/>
        </authorList>
    </citation>
    <scope>NUCLEOTIDE SEQUENCE [LARGE SCALE GENOMIC DNA]</scope>
    <source>
        <strain evidence="8 9">CBS 144469</strain>
    </source>
</reference>
<feature type="domain" description="Ubiquitin-like protease family profile" evidence="7">
    <location>
        <begin position="533"/>
        <end position="884"/>
    </location>
</feature>
<keyword evidence="2" id="KW-0597">Phosphoprotein</keyword>
<feature type="compositionally biased region" description="Basic and acidic residues" evidence="6">
    <location>
        <begin position="148"/>
        <end position="168"/>
    </location>
</feature>
<evidence type="ECO:0000313" key="8">
    <source>
        <dbReference type="EMBL" id="KAF6757495.1"/>
    </source>
</evidence>
<dbReference type="PROSITE" id="PS50600">
    <property type="entry name" value="ULP_PROTEASE"/>
    <property type="match status" value="1"/>
</dbReference>
<comment type="caution">
    <text evidence="8">The sequence shown here is derived from an EMBL/GenBank/DDBJ whole genome shotgun (WGS) entry which is preliminary data.</text>
</comment>
<dbReference type="PANTHER" id="PTHR46896">
    <property type="entry name" value="SENTRIN-SPECIFIC PROTEASE"/>
    <property type="match status" value="1"/>
</dbReference>
<feature type="compositionally biased region" description="Polar residues" evidence="6">
    <location>
        <begin position="416"/>
        <end position="437"/>
    </location>
</feature>
<evidence type="ECO:0000256" key="6">
    <source>
        <dbReference type="SAM" id="MobiDB-lite"/>
    </source>
</evidence>
<organism evidence="8 9">
    <name type="scientific">Ephemerocybe angulata</name>
    <dbReference type="NCBI Taxonomy" id="980116"/>
    <lineage>
        <taxon>Eukaryota</taxon>
        <taxon>Fungi</taxon>
        <taxon>Dikarya</taxon>
        <taxon>Basidiomycota</taxon>
        <taxon>Agaricomycotina</taxon>
        <taxon>Agaricomycetes</taxon>
        <taxon>Agaricomycetidae</taxon>
        <taxon>Agaricales</taxon>
        <taxon>Agaricineae</taxon>
        <taxon>Psathyrellaceae</taxon>
        <taxon>Ephemerocybe</taxon>
    </lineage>
</organism>
<dbReference type="Pfam" id="PF02902">
    <property type="entry name" value="Peptidase_C48"/>
    <property type="match status" value="2"/>
</dbReference>
<evidence type="ECO:0000256" key="4">
    <source>
        <dbReference type="ARBA" id="ARBA00022786"/>
    </source>
</evidence>
<feature type="compositionally biased region" description="Polar residues" evidence="6">
    <location>
        <begin position="40"/>
        <end position="71"/>
    </location>
</feature>
<feature type="region of interest" description="Disordered" evidence="6">
    <location>
        <begin position="23"/>
        <end position="267"/>
    </location>
</feature>
<keyword evidence="4" id="KW-0833">Ubl conjugation pathway</keyword>
<dbReference type="InterPro" id="IPR038765">
    <property type="entry name" value="Papain-like_cys_pep_sf"/>
</dbReference>
<feature type="compositionally biased region" description="Polar residues" evidence="6">
    <location>
        <begin position="463"/>
        <end position="488"/>
    </location>
</feature>
<sequence>MSVTRADRDAIAGVNGTTVWKRAPTEIQVPGNKAKMAPNATASGSNPFNNVGKQNVGLSRNSNTQKRNQLSLRKKDGMKGKQSQPATGYQSNPAKARTVMSTGPRSIVKRPDTEAQHAPSDGNHIDLSEERVWENPSSSSATRSSKHFPREAQRLTVHEDGPSMKRLEATYIDDDPIEEYDKSSPAPTKEMKPAIPPQRDIPEEGGVRDKVKRYEEMGAVDLRDHIRPRNPSRQPFGPGPLVPSSDWKSQGVKRKAPSSDTKAQGVKRMRRGQILPISKYCDGSRFVDQRGRATWEGHTLTVLDSQKKVVFTVDPRQYAEVMCTPLGSTNAHPFALLKFRQPKTGGKAHILPIALVFDCSDDEWDFDMYNTLREWCKPHAGPGAEASRDVWKALLREYEEYESHSNVGAGDPDNMPRNSKQGDGSGKPTKQSVSGQPPASRGGLVPNKSKPQRPMLGNPSYPGKSSSKLPEQSRQASTSKAIPNTAISPTLVKKGSADPPRRSTRQSASATDGPHPGDDEVILVYPPGVPGKVNITNADIARLQPGEFLNDTLIEFGLKLWLKELEEKNPELAKQVHVFSSFFYKKLNKRNMEEGYNSVRKWTGKFDLFEKKYIIVPINEHMHWYLALIYEPEHVLAPPPPSPPKNDAQETIPKAVSVNGDEVETRPSTPSEEAVEADLTKEMTHMSVGDPPDENEVLEVDVMTVDSPEPEAPASPMCTTPEVLEIPPHSEGKPLTAGSTELSNDGEADEMNIIEGDDTPSLFEESVVVGGSEIPPGQFYGVNTRSGNSYAKAKVKPTPRPRKSGAQAAVEVYRPKHTYVLTLDSLGTQHKQACRQLAKYLKHEAKDKKGFDSEAEIILKAVNVPTQPNFCDCGLYLLHLAQTFISDPKHYMEKVFTTTAKTSNEVRQELWRDEKVPNMRGDMKDRIQELSKEWKRLQTTKPPSKTTEPEAAKAEEVSSDEDIVVEMTVANPKAKGKKQAAARLR</sequence>